<evidence type="ECO:0000313" key="1">
    <source>
        <dbReference type="EMBL" id="ADR35461.1"/>
    </source>
</evidence>
<dbReference type="Proteomes" id="UP000008721">
    <property type="component" value="Plasmid pSULKU03"/>
</dbReference>
<dbReference type="AlphaFoldDB" id="E4U445"/>
<dbReference type="OrthoDB" id="5362895at2"/>
<dbReference type="RefSeq" id="WP_013450069.1">
    <property type="nucleotide sequence ID" value="NC_014756.1"/>
</dbReference>
<dbReference type="EMBL" id="CP002358">
    <property type="protein sequence ID" value="ADR35461.1"/>
    <property type="molecule type" value="Genomic_DNA"/>
</dbReference>
<keyword evidence="2" id="KW-1185">Reference proteome</keyword>
<organism evidence="1 2">
    <name type="scientific">Sulfuricurvum kujiense (strain ATCC BAA-921 / DSM 16994 / JCM 11577 / YK-1)</name>
    <dbReference type="NCBI Taxonomy" id="709032"/>
    <lineage>
        <taxon>Bacteria</taxon>
        <taxon>Pseudomonadati</taxon>
        <taxon>Campylobacterota</taxon>
        <taxon>Epsilonproteobacteria</taxon>
        <taxon>Campylobacterales</taxon>
        <taxon>Sulfurimonadaceae</taxon>
        <taxon>Sulfuricurvum</taxon>
    </lineage>
</organism>
<dbReference type="HOGENOM" id="CLU_063210_0_0_7"/>
<gene>
    <name evidence="1" type="ordered locus">Sulku_2813</name>
</gene>
<reference evidence="1 2" key="1">
    <citation type="journal article" date="2012" name="Stand. Genomic Sci.">
        <title>Complete genome sequence of the sulfur compounds oxidizing chemolithoautotroph Sulfuricurvum kujiense type strain (YK-1(T)).</title>
        <authorList>
            <person name="Han C."/>
            <person name="Kotsyurbenko O."/>
            <person name="Chertkov O."/>
            <person name="Held B."/>
            <person name="Lapidus A."/>
            <person name="Nolan M."/>
            <person name="Lucas S."/>
            <person name="Hammon N."/>
            <person name="Deshpande S."/>
            <person name="Cheng J.F."/>
            <person name="Tapia R."/>
            <person name="Goodwin L.A."/>
            <person name="Pitluck S."/>
            <person name="Liolios K."/>
            <person name="Pagani I."/>
            <person name="Ivanova N."/>
            <person name="Mavromatis K."/>
            <person name="Mikhailova N."/>
            <person name="Pati A."/>
            <person name="Chen A."/>
            <person name="Palaniappan K."/>
            <person name="Land M."/>
            <person name="Hauser L."/>
            <person name="Chang Y.J."/>
            <person name="Jeffries C.D."/>
            <person name="Brambilla E.M."/>
            <person name="Rohde M."/>
            <person name="Spring S."/>
            <person name="Sikorski J."/>
            <person name="Goker M."/>
            <person name="Woyke T."/>
            <person name="Bristow J."/>
            <person name="Eisen J.A."/>
            <person name="Markowitz V."/>
            <person name="Hugenholtz P."/>
            <person name="Kyrpides N.C."/>
            <person name="Klenk H.P."/>
            <person name="Detter J.C."/>
        </authorList>
    </citation>
    <scope>NUCLEOTIDE SEQUENCE [LARGE SCALE GENOMIC DNA]</scope>
    <source>
        <strain evidence="2">ATCC BAA-921 / DSM 16994 / JCM 11577 / YK-1</strain>
    </source>
</reference>
<name>E4U445_SULKY</name>
<geneLocation type="plasmid" evidence="1 2">
    <name>pSULKU03</name>
</geneLocation>
<proteinExistence type="predicted"/>
<protein>
    <recommendedName>
        <fullName evidence="3">Initiator Rep protein domain-containing protein</fullName>
    </recommendedName>
</protein>
<evidence type="ECO:0000313" key="2">
    <source>
        <dbReference type="Proteomes" id="UP000008721"/>
    </source>
</evidence>
<keyword evidence="1" id="KW-0614">Plasmid</keyword>
<accession>E4U445</accession>
<dbReference type="KEGG" id="sku:Sulku_2813"/>
<evidence type="ECO:0008006" key="3">
    <source>
        <dbReference type="Google" id="ProtNLM"/>
    </source>
</evidence>
<sequence length="293" mass="33490">MAKRKDSPNQSKFEIDIISKMERSNVSVSELRTGLWAPIEKVSSTSLIYKNFIKNKRSRAISTSWGKVLVTGNILTQVHRDLLDCIFASANNIEELEGGSVAVFFNETDVLKRYGNTAGSNHTWLRTKIREIRNTSIEMEDHSKKYYAFQILEDDGAIPETGEFKIVFSSKYRNYIEGQLTIGYIDELDKLLTIQSALLRAIVRFFWTHKDASKMEIKALLTTVGYPQDSENAIRTARREIESNIDTLEKFGISTLEEEVTESGRKKIKKILYRKQEDAKITFSAPLQSLLSK</sequence>